<feature type="transmembrane region" description="Helical" evidence="8">
    <location>
        <begin position="471"/>
        <end position="491"/>
    </location>
</feature>
<evidence type="ECO:0000256" key="8">
    <source>
        <dbReference type="SAM" id="Phobius"/>
    </source>
</evidence>
<evidence type="ECO:0000259" key="9">
    <source>
        <dbReference type="Pfam" id="PF01490"/>
    </source>
</evidence>
<keyword evidence="11" id="KW-1185">Reference proteome</keyword>
<evidence type="ECO:0000256" key="5">
    <source>
        <dbReference type="ARBA" id="ARBA00022989"/>
    </source>
</evidence>
<evidence type="ECO:0000256" key="1">
    <source>
        <dbReference type="ARBA" id="ARBA00004370"/>
    </source>
</evidence>
<feature type="region of interest" description="Disordered" evidence="7">
    <location>
        <begin position="59"/>
        <end position="88"/>
    </location>
</feature>
<dbReference type="PANTHER" id="PTHR48017">
    <property type="entry name" value="OS05G0424000 PROTEIN-RELATED"/>
    <property type="match status" value="1"/>
</dbReference>
<feature type="domain" description="Amino acid transporter transmembrane" evidence="9">
    <location>
        <begin position="96"/>
        <end position="525"/>
    </location>
</feature>
<proteinExistence type="predicted"/>
<feature type="transmembrane region" description="Helical" evidence="8">
    <location>
        <begin position="344"/>
        <end position="366"/>
    </location>
</feature>
<dbReference type="EMBL" id="OX459125">
    <property type="protein sequence ID" value="CAI9115331.1"/>
    <property type="molecule type" value="Genomic_DNA"/>
</dbReference>
<dbReference type="AlphaFoldDB" id="A0AAV1E582"/>
<keyword evidence="3 8" id="KW-0812">Transmembrane</keyword>
<feature type="transmembrane region" description="Helical" evidence="8">
    <location>
        <begin position="442"/>
        <end position="465"/>
    </location>
</feature>
<evidence type="ECO:0000313" key="10">
    <source>
        <dbReference type="EMBL" id="CAI9115331.1"/>
    </source>
</evidence>
<evidence type="ECO:0000313" key="11">
    <source>
        <dbReference type="Proteomes" id="UP001161247"/>
    </source>
</evidence>
<evidence type="ECO:0000256" key="7">
    <source>
        <dbReference type="SAM" id="MobiDB-lite"/>
    </source>
</evidence>
<dbReference type="GO" id="GO:0006865">
    <property type="term" value="P:amino acid transport"/>
    <property type="evidence" value="ECO:0007669"/>
    <property type="project" value="UniProtKB-KW"/>
</dbReference>
<sequence>MMNASQRVGLELERATSSSRVVPINFDDDDNNSIIQDPISLALLFKLHNNNISFKVASSSSHIGDDDDVDDEEGRRNTSGSSASPDDWLPITQSRTGNSFTAALHLLCSGLGIQSLTLPIAFVSLGWVWGCVCLLVIFGWQMYTSLLLIHLHEPNSTHHATGPRYSRFIVLSIVAFGPTLGKLLAIFPALYLSGGTCSLFVVRGGGILESLAKLLYSHHHPDSPPVTPAEWFLIFVCIAILVSQFFPTLNSLAPVSLVGSISAVIYLSMLWILSITYTTNHQPLPPSSTSSWPEILYRKNFRGIMDAISLIALTFRGHNLILEIQGTLPTSPQRPARKPMLKGFTASYVVIAMCVFPLAIGGYWAYGKTLGATITNGILEPLTSELFLHEHKTPSKKWILATIYIALLLHLICAFNLYAMLAFDNLERVIYVSKNNRACPRWVQSAIRSVYGGFVYFLAMAMPFIGKLGPFFGAMTLPLTLVYPCFMWIAIRKRMSSRRKWSNDMRISLGVGCFGTGLSFVLFGVALWDLVDYGLQGKANFFNPH</sequence>
<feature type="transmembrane region" description="Helical" evidence="8">
    <location>
        <begin position="168"/>
        <end position="192"/>
    </location>
</feature>
<feature type="transmembrane region" description="Helical" evidence="8">
    <location>
        <begin position="252"/>
        <end position="273"/>
    </location>
</feature>
<gene>
    <name evidence="10" type="ORF">OLC1_LOCUS21880</name>
</gene>
<dbReference type="InterPro" id="IPR013057">
    <property type="entry name" value="AA_transpt_TM"/>
</dbReference>
<protein>
    <submittedName>
        <fullName evidence="10">OLC1v1016214C2</fullName>
    </submittedName>
</protein>
<feature type="transmembrane region" description="Helical" evidence="8">
    <location>
        <begin position="398"/>
        <end position="421"/>
    </location>
</feature>
<dbReference type="Proteomes" id="UP001161247">
    <property type="component" value="Chromosome 8"/>
</dbReference>
<organism evidence="10 11">
    <name type="scientific">Oldenlandia corymbosa var. corymbosa</name>
    <dbReference type="NCBI Taxonomy" id="529605"/>
    <lineage>
        <taxon>Eukaryota</taxon>
        <taxon>Viridiplantae</taxon>
        <taxon>Streptophyta</taxon>
        <taxon>Embryophyta</taxon>
        <taxon>Tracheophyta</taxon>
        <taxon>Spermatophyta</taxon>
        <taxon>Magnoliopsida</taxon>
        <taxon>eudicotyledons</taxon>
        <taxon>Gunneridae</taxon>
        <taxon>Pentapetalae</taxon>
        <taxon>asterids</taxon>
        <taxon>lamiids</taxon>
        <taxon>Gentianales</taxon>
        <taxon>Rubiaceae</taxon>
        <taxon>Rubioideae</taxon>
        <taxon>Spermacoceae</taxon>
        <taxon>Hedyotis-Oldenlandia complex</taxon>
        <taxon>Oldenlandia</taxon>
    </lineage>
</organism>
<keyword evidence="5 8" id="KW-1133">Transmembrane helix</keyword>
<comment type="subcellular location">
    <subcellularLocation>
        <location evidence="1">Membrane</location>
    </subcellularLocation>
</comment>
<evidence type="ECO:0000256" key="6">
    <source>
        <dbReference type="ARBA" id="ARBA00023136"/>
    </source>
</evidence>
<keyword evidence="2" id="KW-0813">Transport</keyword>
<feature type="transmembrane region" description="Helical" evidence="8">
    <location>
        <begin position="507"/>
        <end position="528"/>
    </location>
</feature>
<evidence type="ECO:0000256" key="2">
    <source>
        <dbReference type="ARBA" id="ARBA00022448"/>
    </source>
</evidence>
<name>A0AAV1E582_OLDCO</name>
<accession>A0AAV1E582</accession>
<evidence type="ECO:0000256" key="4">
    <source>
        <dbReference type="ARBA" id="ARBA00022970"/>
    </source>
</evidence>
<keyword evidence="4" id="KW-0029">Amino-acid transport</keyword>
<keyword evidence="6 8" id="KW-0472">Membrane</keyword>
<feature type="transmembrane region" description="Helical" evidence="8">
    <location>
        <begin position="127"/>
        <end position="148"/>
    </location>
</feature>
<dbReference type="Pfam" id="PF01490">
    <property type="entry name" value="Aa_trans"/>
    <property type="match status" value="1"/>
</dbReference>
<evidence type="ECO:0000256" key="3">
    <source>
        <dbReference type="ARBA" id="ARBA00022692"/>
    </source>
</evidence>
<dbReference type="GO" id="GO:0016020">
    <property type="term" value="C:membrane"/>
    <property type="evidence" value="ECO:0007669"/>
    <property type="project" value="UniProtKB-SubCell"/>
</dbReference>
<reference evidence="10" key="1">
    <citation type="submission" date="2023-03" db="EMBL/GenBank/DDBJ databases">
        <authorList>
            <person name="Julca I."/>
        </authorList>
    </citation>
    <scope>NUCLEOTIDE SEQUENCE</scope>
</reference>
<feature type="transmembrane region" description="Helical" evidence="8">
    <location>
        <begin position="102"/>
        <end position="121"/>
    </location>
</feature>